<evidence type="ECO:0000313" key="1">
    <source>
        <dbReference type="EMBL" id="ATR79793.1"/>
    </source>
</evidence>
<reference evidence="2" key="1">
    <citation type="submission" date="2017-10" db="EMBL/GenBank/DDBJ databases">
        <title>Complete genome sequence of Moraxella osloensis NP7 isolated from human skin.</title>
        <authorList>
            <person name="Lee K."/>
            <person name="Lim J.Y."/>
            <person name="Hwang I."/>
        </authorList>
    </citation>
    <scope>NUCLEOTIDE SEQUENCE [LARGE SCALE GENOMIC DNA]</scope>
    <source>
        <strain evidence="2">NP7</strain>
        <plasmid evidence="2">pnp7-1</plasmid>
    </source>
</reference>
<gene>
    <name evidence="1" type="ORF">NP7_10540</name>
</gene>
<evidence type="ECO:0000313" key="2">
    <source>
        <dbReference type="Proteomes" id="UP000229340"/>
    </source>
</evidence>
<dbReference type="Proteomes" id="UP000229340">
    <property type="component" value="Plasmid pNP7-1"/>
</dbReference>
<geneLocation type="plasmid" evidence="2">
    <name>pnp7-1</name>
</geneLocation>
<protein>
    <submittedName>
        <fullName evidence="1">Uncharacterized protein</fullName>
    </submittedName>
</protein>
<name>A0A2D2LXN8_FAUOS</name>
<sequence length="124" mass="13765">MTTAITTSTQQLIPSVKAGDVFVSSWGYEQTNIDYYQVVGIKDKSTLTLREIGAKVVESIGYGAGRKVPSKDDFIGEEFDTRASIYQNGDKVNVRVRLDAFSLAALKQPEDNGSYKPDYYCSYN</sequence>
<dbReference type="AlphaFoldDB" id="A0A2D2LXN8"/>
<keyword evidence="1" id="KW-0614">Plasmid</keyword>
<dbReference type="RefSeq" id="WP_100271136.1">
    <property type="nucleotide sequence ID" value="NZ_CP024444.1"/>
</dbReference>
<proteinExistence type="predicted"/>
<organism evidence="1 2">
    <name type="scientific">Faucicola osloensis</name>
    <name type="common">Moraxella osloensis</name>
    <dbReference type="NCBI Taxonomy" id="34062"/>
    <lineage>
        <taxon>Bacteria</taxon>
        <taxon>Pseudomonadati</taxon>
        <taxon>Pseudomonadota</taxon>
        <taxon>Gammaproteobacteria</taxon>
        <taxon>Moraxellales</taxon>
        <taxon>Moraxellaceae</taxon>
        <taxon>Faucicola</taxon>
    </lineage>
</organism>
<accession>A0A2D2LXN8</accession>
<dbReference type="EMBL" id="CP024444">
    <property type="protein sequence ID" value="ATR79793.1"/>
    <property type="molecule type" value="Genomic_DNA"/>
</dbReference>